<gene>
    <name evidence="8" type="ORF">UBRO2_02270</name>
    <name evidence="7" type="ORF">UBRO_02755</name>
</gene>
<evidence type="ECO:0000259" key="6">
    <source>
        <dbReference type="Pfam" id="PF02782"/>
    </source>
</evidence>
<comment type="similarity">
    <text evidence="1">Belongs to the FGGY kinase family.</text>
</comment>
<reference evidence="7" key="1">
    <citation type="submission" date="2016-04" db="EMBL/GenBank/DDBJ databases">
        <authorList>
            <person name="Evans L.H."/>
            <person name="Alamgir A."/>
            <person name="Owens N."/>
            <person name="Weber N.D."/>
            <person name="Virtaneva K."/>
            <person name="Barbian K."/>
            <person name="Babar A."/>
            <person name="Rosenke K."/>
        </authorList>
    </citation>
    <scope>NUCLEOTIDE SEQUENCE</scope>
    <source>
        <strain evidence="7">UB2112</strain>
    </source>
</reference>
<evidence type="ECO:0000313" key="9">
    <source>
        <dbReference type="Proteomes" id="UP000179920"/>
    </source>
</evidence>
<dbReference type="InterPro" id="IPR018485">
    <property type="entry name" value="FGGY_C"/>
</dbReference>
<sequence>MTADGSKYYYIGVDVGTGSARAALVDDDGNILAESTHATQTYRLESDSRIFEQSTTDIWSQIKLAITQVVAASTVDPSHIKGLGFDATCSLAVTDFDGNPIAVTPQASGASKSEWGPGERNVILWADHRAEDEAALINATGSKVLDYVGKTMSLEMEIPKILWLKKHMPGELFKQCMFFDLPDYLTYKATNSLARSNCSLVCKCSYIPPGVDGSELGWQPEFFDQIGLGELVKDDFKQLGGVPGRNGIVLTAGQPVGDGLTAEVAVELGLLPGTAVGSALIDAYAGWVGTVAAPTNPVSEENNHPSLISSQNRLAAIAGTSTCYCVQSPDGILVDGVWGPYKHAVFPGLWMNEGGQSSTGQLIDFIIDTHPASPHLRTLASETNRSPFNVLHNKIDSLAADASAPHPSYLTTDLFIYPDFHGNRSPLADSTMRGMITGLKQDRSLNDLALKYYATLEAIALQTRHIVEEMNVKGHKIDSIYMSGGHTKNPVFMQLIADVCKMPVQLPFSSSASVVAGSAILGRFAADVKDPQGSGASGDWAPKEATEIKDQKKAEESSFKYKDHLWDLMVRMTKPGTPVFPQKDEKLTKLLDVKYKIFQDSILIQRKWKSIISEVTN</sequence>
<evidence type="ECO:0000313" key="7">
    <source>
        <dbReference type="EMBL" id="SAM81127.1"/>
    </source>
</evidence>
<evidence type="ECO:0000313" key="8">
    <source>
        <dbReference type="EMBL" id="SYW78078.1"/>
    </source>
</evidence>
<dbReference type="AlphaFoldDB" id="A0A1K0G1Q1"/>
<dbReference type="CDD" id="cd07782">
    <property type="entry name" value="ASKHA_NBD_FGGY_D-RBK"/>
    <property type="match status" value="1"/>
</dbReference>
<dbReference type="PANTHER" id="PTHR43435">
    <property type="entry name" value="RIBULOKINASE"/>
    <property type="match status" value="1"/>
</dbReference>
<feature type="domain" description="Carbohydrate kinase FGGY C-terminal" evidence="6">
    <location>
        <begin position="314"/>
        <end position="525"/>
    </location>
</feature>
<accession>A0A1K0G1Q1</accession>
<dbReference type="SUPFAM" id="SSF53067">
    <property type="entry name" value="Actin-like ATPase domain"/>
    <property type="match status" value="2"/>
</dbReference>
<evidence type="ECO:0000256" key="1">
    <source>
        <dbReference type="ARBA" id="ARBA00009156"/>
    </source>
</evidence>
<dbReference type="InterPro" id="IPR018484">
    <property type="entry name" value="FGGY_N"/>
</dbReference>
<reference evidence="9" key="2">
    <citation type="submission" date="2016-04" db="EMBL/GenBank/DDBJ databases">
        <authorList>
            <person name="Guldener U."/>
            <person name="Guldener U."/>
        </authorList>
    </citation>
    <scope>NUCLEOTIDE SEQUENCE [LARGE SCALE GENOMIC DNA]</scope>
    <source>
        <strain evidence="9">UB2112</strain>
    </source>
</reference>
<dbReference type="GO" id="GO:0019321">
    <property type="term" value="P:pentose metabolic process"/>
    <property type="evidence" value="ECO:0007669"/>
    <property type="project" value="TreeGrafter"/>
</dbReference>
<evidence type="ECO:0000313" key="10">
    <source>
        <dbReference type="Proteomes" id="UP000658997"/>
    </source>
</evidence>
<dbReference type="InterPro" id="IPR043129">
    <property type="entry name" value="ATPase_NBD"/>
</dbReference>
<evidence type="ECO:0000256" key="3">
    <source>
        <dbReference type="ARBA" id="ARBA00022777"/>
    </source>
</evidence>
<dbReference type="Gene3D" id="1.20.58.2240">
    <property type="match status" value="1"/>
</dbReference>
<dbReference type="GO" id="GO:0019150">
    <property type="term" value="F:D-ribulokinase activity"/>
    <property type="evidence" value="ECO:0007669"/>
    <property type="project" value="TreeGrafter"/>
</dbReference>
<evidence type="ECO:0000259" key="5">
    <source>
        <dbReference type="Pfam" id="PF00370"/>
    </source>
</evidence>
<feature type="region of interest" description="Disordered" evidence="4">
    <location>
        <begin position="531"/>
        <end position="553"/>
    </location>
</feature>
<reference evidence="8" key="3">
    <citation type="submission" date="2018-08" db="EMBL/GenBank/DDBJ databases">
        <authorList>
            <person name="Guldener U."/>
        </authorList>
    </citation>
    <scope>NUCLEOTIDE SEQUENCE</scope>
    <source>
        <strain evidence="8">UB2</strain>
    </source>
</reference>
<dbReference type="EMBL" id="ULHB01000033">
    <property type="protein sequence ID" value="SYW78078.1"/>
    <property type="molecule type" value="Genomic_DNA"/>
</dbReference>
<evidence type="ECO:0000256" key="2">
    <source>
        <dbReference type="ARBA" id="ARBA00022679"/>
    </source>
</evidence>
<dbReference type="InterPro" id="IPR006003">
    <property type="entry name" value="FGGY_RbtK-like"/>
</dbReference>
<feature type="domain" description="Carbohydrate kinase FGGY N-terminal" evidence="5">
    <location>
        <begin position="9"/>
        <end position="88"/>
    </location>
</feature>
<organism evidence="7 9">
    <name type="scientific">Ustilago bromivora</name>
    <dbReference type="NCBI Taxonomy" id="307758"/>
    <lineage>
        <taxon>Eukaryota</taxon>
        <taxon>Fungi</taxon>
        <taxon>Dikarya</taxon>
        <taxon>Basidiomycota</taxon>
        <taxon>Ustilaginomycotina</taxon>
        <taxon>Ustilaginomycetes</taxon>
        <taxon>Ustilaginales</taxon>
        <taxon>Ustilaginaceae</taxon>
        <taxon>Ustilago</taxon>
    </lineage>
</organism>
<keyword evidence="2" id="KW-0808">Transferase</keyword>
<dbReference type="EMBL" id="LT558120">
    <property type="protein sequence ID" value="SAM81127.1"/>
    <property type="molecule type" value="Genomic_DNA"/>
</dbReference>
<evidence type="ECO:0000256" key="4">
    <source>
        <dbReference type="SAM" id="MobiDB-lite"/>
    </source>
</evidence>
<keyword evidence="3 7" id="KW-0418">Kinase</keyword>
<dbReference type="Gene3D" id="3.30.420.40">
    <property type="match status" value="1"/>
</dbReference>
<protein>
    <submittedName>
        <fullName evidence="7">Related to ribitol kinase</fullName>
    </submittedName>
</protein>
<dbReference type="Proteomes" id="UP000658997">
    <property type="component" value="Unassembled WGS sequence"/>
</dbReference>
<keyword evidence="10" id="KW-1185">Reference proteome</keyword>
<dbReference type="OrthoDB" id="203824at2759"/>
<dbReference type="Proteomes" id="UP000179920">
    <property type="component" value="Chromosome IV"/>
</dbReference>
<dbReference type="Pfam" id="PF02782">
    <property type="entry name" value="FGGY_C"/>
    <property type="match status" value="1"/>
</dbReference>
<dbReference type="PANTHER" id="PTHR43435:SF4">
    <property type="entry name" value="FGGY CARBOHYDRATE KINASE DOMAIN-CONTAINING PROTEIN"/>
    <property type="match status" value="1"/>
</dbReference>
<proteinExistence type="inferred from homology"/>
<dbReference type="Pfam" id="PF00370">
    <property type="entry name" value="FGGY_N"/>
    <property type="match status" value="1"/>
</dbReference>
<feature type="compositionally biased region" description="Basic and acidic residues" evidence="4">
    <location>
        <begin position="541"/>
        <end position="553"/>
    </location>
</feature>
<dbReference type="GO" id="GO:0005737">
    <property type="term" value="C:cytoplasm"/>
    <property type="evidence" value="ECO:0007669"/>
    <property type="project" value="TreeGrafter"/>
</dbReference>
<name>A0A1K0G1Q1_9BASI</name>
<dbReference type="NCBIfam" id="TIGR01315">
    <property type="entry name" value="5C_CHO_kinase"/>
    <property type="match status" value="1"/>
</dbReference>